<dbReference type="Proteomes" id="UP001597018">
    <property type="component" value="Unassembled WGS sequence"/>
</dbReference>
<dbReference type="Pfam" id="PF03995">
    <property type="entry name" value="Inhibitor_I36"/>
    <property type="match status" value="1"/>
</dbReference>
<evidence type="ECO:0000313" key="3">
    <source>
        <dbReference type="Proteomes" id="UP001597018"/>
    </source>
</evidence>
<keyword evidence="1" id="KW-0732">Signal</keyword>
<feature type="chain" id="PRO_5047108403" evidence="1">
    <location>
        <begin position="31"/>
        <end position="121"/>
    </location>
</feature>
<name>A0ABW3FLG1_9PSEU</name>
<proteinExistence type="predicted"/>
<reference evidence="3" key="1">
    <citation type="journal article" date="2019" name="Int. J. Syst. Evol. Microbiol.">
        <title>The Global Catalogue of Microorganisms (GCM) 10K type strain sequencing project: providing services to taxonomists for standard genome sequencing and annotation.</title>
        <authorList>
            <consortium name="The Broad Institute Genomics Platform"/>
            <consortium name="The Broad Institute Genome Sequencing Center for Infectious Disease"/>
            <person name="Wu L."/>
            <person name="Ma J."/>
        </authorList>
    </citation>
    <scope>NUCLEOTIDE SEQUENCE [LARGE SCALE GENOMIC DNA]</scope>
    <source>
        <strain evidence="3">CCUG 56401</strain>
    </source>
</reference>
<sequence length="121" mass="13084">MFTRSKAIRAALGTAFLVSAGLGATLPAHAAGGPTARADSDCEPGYFCWWNEPNSGGDKLDEPAYPGNSGPLQFETTVSYDNRSKNVEVVIDCENDHFTVPPLKKIEDRPCVNGYFLMQKA</sequence>
<feature type="signal peptide" evidence="1">
    <location>
        <begin position="1"/>
        <end position="30"/>
    </location>
</feature>
<organism evidence="2 3">
    <name type="scientific">Saccharopolyspora rosea</name>
    <dbReference type="NCBI Taxonomy" id="524884"/>
    <lineage>
        <taxon>Bacteria</taxon>
        <taxon>Bacillati</taxon>
        <taxon>Actinomycetota</taxon>
        <taxon>Actinomycetes</taxon>
        <taxon>Pseudonocardiales</taxon>
        <taxon>Pseudonocardiaceae</taxon>
        <taxon>Saccharopolyspora</taxon>
    </lineage>
</organism>
<evidence type="ECO:0000256" key="1">
    <source>
        <dbReference type="SAM" id="SignalP"/>
    </source>
</evidence>
<evidence type="ECO:0000313" key="2">
    <source>
        <dbReference type="EMBL" id="MFD0918688.1"/>
    </source>
</evidence>
<keyword evidence="3" id="KW-1185">Reference proteome</keyword>
<comment type="caution">
    <text evidence="2">The sequence shown here is derived from an EMBL/GenBank/DDBJ whole genome shotgun (WGS) entry which is preliminary data.</text>
</comment>
<dbReference type="RefSeq" id="WP_263249551.1">
    <property type="nucleotide sequence ID" value="NZ_BAABLT010000007.1"/>
</dbReference>
<protein>
    <submittedName>
        <fullName evidence="2">Peptidase inhibitor family I36 protein</fullName>
    </submittedName>
</protein>
<dbReference type="EMBL" id="JBHTIW010000001">
    <property type="protein sequence ID" value="MFD0918688.1"/>
    <property type="molecule type" value="Genomic_DNA"/>
</dbReference>
<gene>
    <name evidence="2" type="ORF">ACFQ16_02930</name>
</gene>
<accession>A0ABW3FLG1</accession>